<organism evidence="2 3">
    <name type="scientific">Mesorhizobium opportunistum (strain LMG 24607 / HAMBI 3007 / WSM2075)</name>
    <dbReference type="NCBI Taxonomy" id="536019"/>
    <lineage>
        <taxon>Bacteria</taxon>
        <taxon>Pseudomonadati</taxon>
        <taxon>Pseudomonadota</taxon>
        <taxon>Alphaproteobacteria</taxon>
        <taxon>Hyphomicrobiales</taxon>
        <taxon>Phyllobacteriaceae</taxon>
        <taxon>Mesorhizobium</taxon>
    </lineage>
</organism>
<gene>
    <name evidence="2" type="ordered locus">Mesop_3741</name>
</gene>
<feature type="region of interest" description="Disordered" evidence="1">
    <location>
        <begin position="69"/>
        <end position="97"/>
    </location>
</feature>
<evidence type="ECO:0000313" key="3">
    <source>
        <dbReference type="Proteomes" id="UP000001623"/>
    </source>
</evidence>
<dbReference type="STRING" id="536019.Mesop_3741"/>
<proteinExistence type="predicted"/>
<evidence type="ECO:0000256" key="1">
    <source>
        <dbReference type="SAM" id="MobiDB-lite"/>
    </source>
</evidence>
<protein>
    <submittedName>
        <fullName evidence="2">Uncharacterized protein</fullName>
    </submittedName>
</protein>
<dbReference type="AlphaFoldDB" id="F7XZW8"/>
<dbReference type="HOGENOM" id="CLU_1243987_0_0_5"/>
<dbReference type="eggNOG" id="ENOG5032SZH">
    <property type="taxonomic scope" value="Bacteria"/>
</dbReference>
<dbReference type="EMBL" id="CP002279">
    <property type="protein sequence ID" value="AEH88182.1"/>
    <property type="molecule type" value="Genomic_DNA"/>
</dbReference>
<dbReference type="RefSeq" id="WP_013894866.1">
    <property type="nucleotide sequence ID" value="NC_015675.1"/>
</dbReference>
<accession>F7XZW8</accession>
<reference evidence="2 3" key="1">
    <citation type="submission" date="2010-10" db="EMBL/GenBank/DDBJ databases">
        <title>Complete sequence of Mesorhizobium opportunistum WSM2075.</title>
        <authorList>
            <consortium name="US DOE Joint Genome Institute"/>
            <person name="Lucas S."/>
            <person name="Copeland A."/>
            <person name="Lapidus A."/>
            <person name="Cheng J.-F."/>
            <person name="Bruce D."/>
            <person name="Goodwin L."/>
            <person name="Pitluck S."/>
            <person name="Chertkov O."/>
            <person name="Misra M."/>
            <person name="Detter J.C."/>
            <person name="Han C."/>
            <person name="Tapia R."/>
            <person name="Land M."/>
            <person name="Hauser L."/>
            <person name="Kyrpides N."/>
            <person name="Ovchinnikova G."/>
            <person name="Mavrommatis K.M."/>
            <person name="Tiwari R.P."/>
            <person name="Howieson J.G."/>
            <person name="O'Hara G.W."/>
            <person name="Nandasena K.G."/>
            <person name="Woyke T."/>
        </authorList>
    </citation>
    <scope>NUCLEOTIDE SEQUENCE [LARGE SCALE GENOMIC DNA]</scope>
    <source>
        <strain evidence="3">LMG 24607 / HAMBI 3007 / WSM2075</strain>
    </source>
</reference>
<name>F7XZW8_MESOW</name>
<sequence>MQTLSKGDFAAHIGVSAGRVSQYIAAGMIGPDALDGQGRNAKVIVARAVEQIRAKRDIGQALGNGISTRLELEPDDQPEPSRPPADAPLRTPNVDDELKQQRLEAERRRNRIAAQEEALRSGRLIDAGQVRAEMTKLAQAIDDENAGMLTDFATAVAAEYHMPQRDVLHLLRRIRNEKKASAAERARRRAGSLPEFVETIIEETAA</sequence>
<evidence type="ECO:0000313" key="2">
    <source>
        <dbReference type="EMBL" id="AEH88182.1"/>
    </source>
</evidence>
<dbReference type="KEGG" id="mop:Mesop_3741"/>
<dbReference type="Proteomes" id="UP000001623">
    <property type="component" value="Chromosome"/>
</dbReference>